<evidence type="ECO:0000313" key="7">
    <source>
        <dbReference type="EMBL" id="EAZ05580.1"/>
    </source>
</evidence>
<evidence type="ECO:0000256" key="5">
    <source>
        <dbReference type="ARBA" id="ARBA00022821"/>
    </source>
</evidence>
<keyword evidence="4" id="KW-0547">Nucleotide-binding</keyword>
<dbReference type="HOGENOM" id="CLU_2281900_0_0_1"/>
<dbReference type="Pfam" id="PF18052">
    <property type="entry name" value="Rx_N"/>
    <property type="match status" value="1"/>
</dbReference>
<protein>
    <recommendedName>
        <fullName evidence="6">Disease resistance N-terminal domain-containing protein</fullName>
    </recommendedName>
</protein>
<evidence type="ECO:0000256" key="1">
    <source>
        <dbReference type="ARBA" id="ARBA00008894"/>
    </source>
</evidence>
<dbReference type="AlphaFoldDB" id="A2YR69"/>
<reference evidence="7 8" key="1">
    <citation type="journal article" date="2005" name="PLoS Biol.">
        <title>The genomes of Oryza sativa: a history of duplications.</title>
        <authorList>
            <person name="Yu J."/>
            <person name="Wang J."/>
            <person name="Lin W."/>
            <person name="Li S."/>
            <person name="Li H."/>
            <person name="Zhou J."/>
            <person name="Ni P."/>
            <person name="Dong W."/>
            <person name="Hu S."/>
            <person name="Zeng C."/>
            <person name="Zhang J."/>
            <person name="Zhang Y."/>
            <person name="Li R."/>
            <person name="Xu Z."/>
            <person name="Li S."/>
            <person name="Li X."/>
            <person name="Zheng H."/>
            <person name="Cong L."/>
            <person name="Lin L."/>
            <person name="Yin J."/>
            <person name="Geng J."/>
            <person name="Li G."/>
            <person name="Shi J."/>
            <person name="Liu J."/>
            <person name="Lv H."/>
            <person name="Li J."/>
            <person name="Wang J."/>
            <person name="Deng Y."/>
            <person name="Ran L."/>
            <person name="Shi X."/>
            <person name="Wang X."/>
            <person name="Wu Q."/>
            <person name="Li C."/>
            <person name="Ren X."/>
            <person name="Wang J."/>
            <person name="Wang X."/>
            <person name="Li D."/>
            <person name="Liu D."/>
            <person name="Zhang X."/>
            <person name="Ji Z."/>
            <person name="Zhao W."/>
            <person name="Sun Y."/>
            <person name="Zhang Z."/>
            <person name="Bao J."/>
            <person name="Han Y."/>
            <person name="Dong L."/>
            <person name="Ji J."/>
            <person name="Chen P."/>
            <person name="Wu S."/>
            <person name="Liu J."/>
            <person name="Xiao Y."/>
            <person name="Bu D."/>
            <person name="Tan J."/>
            <person name="Yang L."/>
            <person name="Ye C."/>
            <person name="Zhang J."/>
            <person name="Xu J."/>
            <person name="Zhou Y."/>
            <person name="Yu Y."/>
            <person name="Zhang B."/>
            <person name="Zhuang S."/>
            <person name="Wei H."/>
            <person name="Liu B."/>
            <person name="Lei M."/>
            <person name="Yu H."/>
            <person name="Li Y."/>
            <person name="Xu H."/>
            <person name="Wei S."/>
            <person name="He X."/>
            <person name="Fang L."/>
            <person name="Zhang Z."/>
            <person name="Zhang Y."/>
            <person name="Huang X."/>
            <person name="Su Z."/>
            <person name="Tong W."/>
            <person name="Li J."/>
            <person name="Tong Z."/>
            <person name="Li S."/>
            <person name="Ye J."/>
            <person name="Wang L."/>
            <person name="Fang L."/>
            <person name="Lei T."/>
            <person name="Chen C."/>
            <person name="Chen H."/>
            <person name="Xu Z."/>
            <person name="Li H."/>
            <person name="Huang H."/>
            <person name="Zhang F."/>
            <person name="Xu H."/>
            <person name="Li N."/>
            <person name="Zhao C."/>
            <person name="Li S."/>
            <person name="Dong L."/>
            <person name="Huang Y."/>
            <person name="Li L."/>
            <person name="Xi Y."/>
            <person name="Qi Q."/>
            <person name="Li W."/>
            <person name="Zhang B."/>
            <person name="Hu W."/>
            <person name="Zhang Y."/>
            <person name="Tian X."/>
            <person name="Jiao Y."/>
            <person name="Liang X."/>
            <person name="Jin J."/>
            <person name="Gao L."/>
            <person name="Zheng W."/>
            <person name="Hao B."/>
            <person name="Liu S."/>
            <person name="Wang W."/>
            <person name="Yuan L."/>
            <person name="Cao M."/>
            <person name="McDermott J."/>
            <person name="Samudrala R."/>
            <person name="Wang J."/>
            <person name="Wong G.K."/>
            <person name="Yang H."/>
        </authorList>
    </citation>
    <scope>NUCLEOTIDE SEQUENCE [LARGE SCALE GENOMIC DNA]</scope>
    <source>
        <strain evidence="8">cv. 93-11</strain>
    </source>
</reference>
<keyword evidence="3" id="KW-0677">Repeat</keyword>
<keyword evidence="5" id="KW-0611">Plant defense</keyword>
<organism evidence="7 8">
    <name type="scientific">Oryza sativa subsp. indica</name>
    <name type="common">Rice</name>
    <dbReference type="NCBI Taxonomy" id="39946"/>
    <lineage>
        <taxon>Eukaryota</taxon>
        <taxon>Viridiplantae</taxon>
        <taxon>Streptophyta</taxon>
        <taxon>Embryophyta</taxon>
        <taxon>Tracheophyta</taxon>
        <taxon>Spermatophyta</taxon>
        <taxon>Magnoliopsida</taxon>
        <taxon>Liliopsida</taxon>
        <taxon>Poales</taxon>
        <taxon>Poaceae</taxon>
        <taxon>BOP clade</taxon>
        <taxon>Oryzoideae</taxon>
        <taxon>Oryzeae</taxon>
        <taxon>Oryzinae</taxon>
        <taxon>Oryza</taxon>
        <taxon>Oryza sativa</taxon>
    </lineage>
</organism>
<keyword evidence="8" id="KW-1185">Reference proteome</keyword>
<comment type="similarity">
    <text evidence="1">Belongs to the disease resistance NB-LRR family.</text>
</comment>
<dbReference type="PANTHER" id="PTHR19338">
    <property type="entry name" value="TRANSLOCASE OF INNER MITOCHONDRIAL MEMBRANE 13 HOMOLOG"/>
    <property type="match status" value="1"/>
</dbReference>
<sequence length="110" mass="12368">MVVDVPQDQQNELVKLWASDLREASYNMEDIIDTFLVHVDDDGTKAADTHVLRRLGKQVKKLFKKTKHRITIADSIQEMEKKLLEIDARHGSSTTVTGVGSDSRSMTIAT</sequence>
<name>A2YR69_ORYSI</name>
<dbReference type="InterPro" id="IPR041118">
    <property type="entry name" value="Rx_N"/>
</dbReference>
<evidence type="ECO:0000256" key="2">
    <source>
        <dbReference type="ARBA" id="ARBA00022614"/>
    </source>
</evidence>
<evidence type="ECO:0000259" key="6">
    <source>
        <dbReference type="Pfam" id="PF18052"/>
    </source>
</evidence>
<dbReference type="OMA" id="KAADTHV"/>
<feature type="domain" description="Disease resistance N-terminal" evidence="6">
    <location>
        <begin position="7"/>
        <end position="43"/>
    </location>
</feature>
<keyword evidence="2" id="KW-0433">Leucine-rich repeat</keyword>
<evidence type="ECO:0000313" key="8">
    <source>
        <dbReference type="Proteomes" id="UP000007015"/>
    </source>
</evidence>
<dbReference type="GO" id="GO:0000166">
    <property type="term" value="F:nucleotide binding"/>
    <property type="evidence" value="ECO:0007669"/>
    <property type="project" value="UniProtKB-KW"/>
</dbReference>
<dbReference type="GO" id="GO:0006952">
    <property type="term" value="P:defense response"/>
    <property type="evidence" value="ECO:0007669"/>
    <property type="project" value="UniProtKB-KW"/>
</dbReference>
<evidence type="ECO:0000256" key="3">
    <source>
        <dbReference type="ARBA" id="ARBA00022737"/>
    </source>
</evidence>
<gene>
    <name evidence="7" type="ORF">OsI_27795</name>
</gene>
<dbReference type="STRING" id="39946.A2YR69"/>
<dbReference type="Proteomes" id="UP000007015">
    <property type="component" value="Chromosome 8"/>
</dbReference>
<dbReference type="EMBL" id="CM000133">
    <property type="protein sequence ID" value="EAZ05580.1"/>
    <property type="molecule type" value="Genomic_DNA"/>
</dbReference>
<evidence type="ECO:0000256" key="4">
    <source>
        <dbReference type="ARBA" id="ARBA00022741"/>
    </source>
</evidence>
<dbReference type="Gramene" id="BGIOSGA027981-TA">
    <property type="protein sequence ID" value="BGIOSGA027981-PA"/>
    <property type="gene ID" value="BGIOSGA027981"/>
</dbReference>
<accession>A2YR69</accession>
<proteinExistence type="inferred from homology"/>
<dbReference type="PANTHER" id="PTHR19338:SF45">
    <property type="entry name" value="RX N-TERMINAL DOMAIN-CONTAINING PROTEIN"/>
    <property type="match status" value="1"/>
</dbReference>
<dbReference type="Gene3D" id="1.20.5.4130">
    <property type="match status" value="1"/>
</dbReference>